<keyword evidence="1" id="KW-0560">Oxidoreductase</keyword>
<evidence type="ECO:0000256" key="2">
    <source>
        <dbReference type="ARBA" id="ARBA00023445"/>
    </source>
</evidence>
<dbReference type="Proteomes" id="UP000287144">
    <property type="component" value="Unassembled WGS sequence"/>
</dbReference>
<reference evidence="5 6" key="1">
    <citation type="submission" date="2017-06" db="EMBL/GenBank/DDBJ databases">
        <title>Comparative genomic analysis of Ambrosia Fusariam Clade fungi.</title>
        <authorList>
            <person name="Stajich J.E."/>
            <person name="Carrillo J."/>
            <person name="Kijimoto T."/>
            <person name="Eskalen A."/>
            <person name="O'Donnell K."/>
            <person name="Kasson M."/>
        </authorList>
    </citation>
    <scope>NUCLEOTIDE SEQUENCE [LARGE SCALE GENOMIC DNA]</scope>
    <source>
        <strain evidence="5 6">NRRL62579</strain>
    </source>
</reference>
<feature type="compositionally biased region" description="Basic residues" evidence="3">
    <location>
        <begin position="23"/>
        <end position="40"/>
    </location>
</feature>
<dbReference type="Pfam" id="PF01370">
    <property type="entry name" value="Epimerase"/>
    <property type="match status" value="1"/>
</dbReference>
<evidence type="ECO:0000256" key="1">
    <source>
        <dbReference type="ARBA" id="ARBA00023002"/>
    </source>
</evidence>
<feature type="region of interest" description="Disordered" evidence="3">
    <location>
        <begin position="1"/>
        <end position="63"/>
    </location>
</feature>
<dbReference type="InterPro" id="IPR001509">
    <property type="entry name" value="Epimerase_deHydtase"/>
</dbReference>
<dbReference type="EMBL" id="NKCK01000343">
    <property type="protein sequence ID" value="RSL84640.1"/>
    <property type="molecule type" value="Genomic_DNA"/>
</dbReference>
<dbReference type="AlphaFoldDB" id="A0A428S478"/>
<name>A0A428S478_9HYPO</name>
<evidence type="ECO:0000256" key="3">
    <source>
        <dbReference type="SAM" id="MobiDB-lite"/>
    </source>
</evidence>
<keyword evidence="6" id="KW-1185">Reference proteome</keyword>
<dbReference type="Gene3D" id="3.40.50.720">
    <property type="entry name" value="NAD(P)-binding Rossmann-like Domain"/>
    <property type="match status" value="1"/>
</dbReference>
<dbReference type="InterPro" id="IPR036291">
    <property type="entry name" value="NAD(P)-bd_dom_sf"/>
</dbReference>
<evidence type="ECO:0000313" key="6">
    <source>
        <dbReference type="Proteomes" id="UP000287144"/>
    </source>
</evidence>
<dbReference type="InterPro" id="IPR050425">
    <property type="entry name" value="NAD(P)_dehydrat-like"/>
</dbReference>
<dbReference type="PANTHER" id="PTHR10366">
    <property type="entry name" value="NAD DEPENDENT EPIMERASE/DEHYDRATASE"/>
    <property type="match status" value="1"/>
</dbReference>
<protein>
    <recommendedName>
        <fullName evidence="4">NAD-dependent epimerase/dehydratase domain-containing protein</fullName>
    </recommendedName>
</protein>
<sequence>MPQLLKSQQHHHHHDQGSTHWWLRLHRRPHPRPAPRKRTTKSSQPSAPSPKPKKIRSAHPEKAADGKLEVVIVPDIAQPGAFDEVAKTPGIDAVLHTASPFHFNITDPKKDLVDPAVIGTTGILKALHASAPSVKRVVITSSFASILDEDKFTDPSTTFSEASWNPVTVNDISRSPATAYRASKTLAERAAWDFVASEKPSFDLVTVCPPLVVGPVSKHLATLESINTSNERVVSLLRGGWKDSIPPCTPVPLWIDVRDAARAHVRGLENPEAGGKRLFSTAGWFTHREFVDVVQRNFPEFADKLPGPEVKGGEFPPEDQIFKFNNDETNKILGIDWIKVDESIIDLVKSLKELGI</sequence>
<feature type="domain" description="NAD-dependent epimerase/dehydratase" evidence="4">
    <location>
        <begin position="67"/>
        <end position="276"/>
    </location>
</feature>
<evidence type="ECO:0000313" key="5">
    <source>
        <dbReference type="EMBL" id="RSL84640.1"/>
    </source>
</evidence>
<accession>A0A428S478</accession>
<dbReference type="STRING" id="1325735.A0A428S478"/>
<gene>
    <name evidence="5" type="ORF">CEP52_016381</name>
</gene>
<organism evidence="5 6">
    <name type="scientific">Fusarium oligoseptatum</name>
    <dbReference type="NCBI Taxonomy" id="2604345"/>
    <lineage>
        <taxon>Eukaryota</taxon>
        <taxon>Fungi</taxon>
        <taxon>Dikarya</taxon>
        <taxon>Ascomycota</taxon>
        <taxon>Pezizomycotina</taxon>
        <taxon>Sordariomycetes</taxon>
        <taxon>Hypocreomycetidae</taxon>
        <taxon>Hypocreales</taxon>
        <taxon>Nectriaceae</taxon>
        <taxon>Fusarium</taxon>
        <taxon>Fusarium solani species complex</taxon>
    </lineage>
</organism>
<comment type="caution">
    <text evidence="5">The sequence shown here is derived from an EMBL/GenBank/DDBJ whole genome shotgun (WGS) entry which is preliminary data.</text>
</comment>
<dbReference type="PANTHER" id="PTHR10366:SF564">
    <property type="entry name" value="STEROL-4-ALPHA-CARBOXYLATE 3-DEHYDROGENASE, DECARBOXYLATING"/>
    <property type="match status" value="1"/>
</dbReference>
<comment type="similarity">
    <text evidence="2">Belongs to the NAD(P)-dependent epimerase/dehydratase family. Dihydroflavonol-4-reductase subfamily.</text>
</comment>
<dbReference type="GO" id="GO:0016616">
    <property type="term" value="F:oxidoreductase activity, acting on the CH-OH group of donors, NAD or NADP as acceptor"/>
    <property type="evidence" value="ECO:0007669"/>
    <property type="project" value="TreeGrafter"/>
</dbReference>
<dbReference type="SUPFAM" id="SSF51735">
    <property type="entry name" value="NAD(P)-binding Rossmann-fold domains"/>
    <property type="match status" value="1"/>
</dbReference>
<proteinExistence type="inferred from homology"/>
<evidence type="ECO:0000259" key="4">
    <source>
        <dbReference type="Pfam" id="PF01370"/>
    </source>
</evidence>